<feature type="domain" description="Myb-like" evidence="7">
    <location>
        <begin position="31"/>
        <end position="88"/>
    </location>
</feature>
<sequence>MEDYCDLRRAILDRRPNRIGVNAEAGDRFPPWSVPETKELLAIRAALDRSFSEMKQNRMLWISVADKMKAKGFNRNDEQCKCKWKNLVTRYKGCETMDPKALKQQFPFYDDLHTIFTARMQNNWWIKAEDRSGGSKRKTTKRFFSEDQDSNKEHYDKDEDEAFGSSTKRKKGTKKGRWIRDQLEHKRKLKEILKGFVEREMEMERQWREAFRVREEERRLKEEEWRMKMEAIEREKMMMEILWREKEEKRREREEERAEKRDALISALLRSLT</sequence>
<keyword evidence="2" id="KW-0805">Transcription regulation</keyword>
<dbReference type="CDD" id="cd12203">
    <property type="entry name" value="GT1"/>
    <property type="match status" value="1"/>
</dbReference>
<dbReference type="Gene3D" id="1.10.10.60">
    <property type="entry name" value="Homeodomain-like"/>
    <property type="match status" value="1"/>
</dbReference>
<feature type="compositionally biased region" description="Basic residues" evidence="6">
    <location>
        <begin position="167"/>
        <end position="177"/>
    </location>
</feature>
<evidence type="ECO:0000256" key="4">
    <source>
        <dbReference type="ARBA" id="ARBA00023163"/>
    </source>
</evidence>
<evidence type="ECO:0000313" key="9">
    <source>
        <dbReference type="Proteomes" id="UP001642487"/>
    </source>
</evidence>
<dbReference type="PANTHER" id="PTHR21654">
    <property type="entry name" value="FI21293P1"/>
    <property type="match status" value="1"/>
</dbReference>
<evidence type="ECO:0000256" key="3">
    <source>
        <dbReference type="ARBA" id="ARBA00023125"/>
    </source>
</evidence>
<evidence type="ECO:0000256" key="2">
    <source>
        <dbReference type="ARBA" id="ARBA00023015"/>
    </source>
</evidence>
<proteinExistence type="predicted"/>
<keyword evidence="4" id="KW-0804">Transcription</keyword>
<gene>
    <name evidence="8" type="ORF">CITCOLO1_LOCUS11890</name>
</gene>
<name>A0ABP0YHM2_9ROSI</name>
<dbReference type="PANTHER" id="PTHR21654:SF66">
    <property type="entry name" value="TRIHELIX TRANSCRIPTION FACTOR GT-3B"/>
    <property type="match status" value="1"/>
</dbReference>
<reference evidence="8 9" key="1">
    <citation type="submission" date="2024-03" db="EMBL/GenBank/DDBJ databases">
        <authorList>
            <person name="Gkanogiannis A."/>
            <person name="Becerra Lopez-Lavalle L."/>
        </authorList>
    </citation>
    <scope>NUCLEOTIDE SEQUENCE [LARGE SCALE GENOMIC DNA]</scope>
</reference>
<comment type="subcellular location">
    <subcellularLocation>
        <location evidence="1">Nucleus</location>
    </subcellularLocation>
</comment>
<organism evidence="8 9">
    <name type="scientific">Citrullus colocynthis</name>
    <name type="common">colocynth</name>
    <dbReference type="NCBI Taxonomy" id="252529"/>
    <lineage>
        <taxon>Eukaryota</taxon>
        <taxon>Viridiplantae</taxon>
        <taxon>Streptophyta</taxon>
        <taxon>Embryophyta</taxon>
        <taxon>Tracheophyta</taxon>
        <taxon>Spermatophyta</taxon>
        <taxon>Magnoliopsida</taxon>
        <taxon>eudicotyledons</taxon>
        <taxon>Gunneridae</taxon>
        <taxon>Pentapetalae</taxon>
        <taxon>rosids</taxon>
        <taxon>fabids</taxon>
        <taxon>Cucurbitales</taxon>
        <taxon>Cucurbitaceae</taxon>
        <taxon>Benincaseae</taxon>
        <taxon>Citrullus</taxon>
    </lineage>
</organism>
<keyword evidence="3" id="KW-0238">DNA-binding</keyword>
<evidence type="ECO:0000256" key="6">
    <source>
        <dbReference type="SAM" id="MobiDB-lite"/>
    </source>
</evidence>
<feature type="compositionally biased region" description="Basic and acidic residues" evidence="6">
    <location>
        <begin position="143"/>
        <end position="157"/>
    </location>
</feature>
<dbReference type="Pfam" id="PF13837">
    <property type="entry name" value="Myb_DNA-bind_4"/>
    <property type="match status" value="1"/>
</dbReference>
<evidence type="ECO:0000256" key="5">
    <source>
        <dbReference type="ARBA" id="ARBA00023242"/>
    </source>
</evidence>
<dbReference type="EMBL" id="OZ021738">
    <property type="protein sequence ID" value="CAK9319869.1"/>
    <property type="molecule type" value="Genomic_DNA"/>
</dbReference>
<evidence type="ECO:0000313" key="8">
    <source>
        <dbReference type="EMBL" id="CAK9319869.1"/>
    </source>
</evidence>
<keyword evidence="5" id="KW-0539">Nucleus</keyword>
<protein>
    <recommendedName>
        <fullName evidence="7">Myb-like domain-containing protein</fullName>
    </recommendedName>
</protein>
<dbReference type="InterPro" id="IPR044822">
    <property type="entry name" value="Myb_DNA-bind_4"/>
</dbReference>
<accession>A0ABP0YHM2</accession>
<evidence type="ECO:0000259" key="7">
    <source>
        <dbReference type="PROSITE" id="PS50090"/>
    </source>
</evidence>
<evidence type="ECO:0000256" key="1">
    <source>
        <dbReference type="ARBA" id="ARBA00004123"/>
    </source>
</evidence>
<keyword evidence="9" id="KW-1185">Reference proteome</keyword>
<dbReference type="InterPro" id="IPR001005">
    <property type="entry name" value="SANT/Myb"/>
</dbReference>
<dbReference type="PROSITE" id="PS50090">
    <property type="entry name" value="MYB_LIKE"/>
    <property type="match status" value="1"/>
</dbReference>
<feature type="region of interest" description="Disordered" evidence="6">
    <location>
        <begin position="130"/>
        <end position="177"/>
    </location>
</feature>
<dbReference type="Proteomes" id="UP001642487">
    <property type="component" value="Chromosome 4"/>
</dbReference>